<name>A0A9P1BR04_9DINO</name>
<dbReference type="EMBL" id="CAMXCT020000369">
    <property type="protein sequence ID" value="CAL1131239.1"/>
    <property type="molecule type" value="Genomic_DNA"/>
</dbReference>
<accession>A0A9P1BR04</accession>
<organism evidence="2">
    <name type="scientific">Cladocopium goreaui</name>
    <dbReference type="NCBI Taxonomy" id="2562237"/>
    <lineage>
        <taxon>Eukaryota</taxon>
        <taxon>Sar</taxon>
        <taxon>Alveolata</taxon>
        <taxon>Dinophyceae</taxon>
        <taxon>Suessiales</taxon>
        <taxon>Symbiodiniaceae</taxon>
        <taxon>Cladocopium</taxon>
    </lineage>
</organism>
<proteinExistence type="predicted"/>
<sequence>MGWTLSPRSWAAARHVILGGVGVCLSGAFTFVWPRLSGKSMGIEAWRLSRTELRELLNKYERVVEDDAYFLVQPSNAERQMLGPELLQRRVSAVRKAWIGEYWV</sequence>
<comment type="caution">
    <text evidence="2">The sequence shown here is derived from an EMBL/GenBank/DDBJ whole genome shotgun (WGS) entry which is preliminary data.</text>
</comment>
<reference evidence="2" key="1">
    <citation type="submission" date="2022-10" db="EMBL/GenBank/DDBJ databases">
        <authorList>
            <person name="Chen Y."/>
            <person name="Dougan E. K."/>
            <person name="Chan C."/>
            <person name="Rhodes N."/>
            <person name="Thang M."/>
        </authorList>
    </citation>
    <scope>NUCLEOTIDE SEQUENCE</scope>
</reference>
<reference evidence="3" key="2">
    <citation type="submission" date="2024-04" db="EMBL/GenBank/DDBJ databases">
        <authorList>
            <person name="Chen Y."/>
            <person name="Shah S."/>
            <person name="Dougan E. K."/>
            <person name="Thang M."/>
            <person name="Chan C."/>
        </authorList>
    </citation>
    <scope>NUCLEOTIDE SEQUENCE [LARGE SCALE GENOMIC DNA]</scope>
</reference>
<evidence type="ECO:0000313" key="3">
    <source>
        <dbReference type="EMBL" id="CAL1131239.1"/>
    </source>
</evidence>
<dbReference type="Proteomes" id="UP001152797">
    <property type="component" value="Unassembled WGS sequence"/>
</dbReference>
<keyword evidence="1" id="KW-1133">Transmembrane helix</keyword>
<evidence type="ECO:0000256" key="1">
    <source>
        <dbReference type="SAM" id="Phobius"/>
    </source>
</evidence>
<dbReference type="EMBL" id="CAMXCT030000369">
    <property type="protein sequence ID" value="CAL4765176.1"/>
    <property type="molecule type" value="Genomic_DNA"/>
</dbReference>
<dbReference type="AlphaFoldDB" id="A0A9P1BR04"/>
<keyword evidence="4" id="KW-1185">Reference proteome</keyword>
<keyword evidence="1" id="KW-0812">Transmembrane</keyword>
<protein>
    <submittedName>
        <fullName evidence="2">Uncharacterized protein</fullName>
    </submittedName>
</protein>
<evidence type="ECO:0000313" key="4">
    <source>
        <dbReference type="Proteomes" id="UP001152797"/>
    </source>
</evidence>
<keyword evidence="1" id="KW-0472">Membrane</keyword>
<feature type="transmembrane region" description="Helical" evidence="1">
    <location>
        <begin position="12"/>
        <end position="33"/>
    </location>
</feature>
<dbReference type="EMBL" id="CAMXCT010000369">
    <property type="protein sequence ID" value="CAI3977864.1"/>
    <property type="molecule type" value="Genomic_DNA"/>
</dbReference>
<evidence type="ECO:0000313" key="2">
    <source>
        <dbReference type="EMBL" id="CAI3977864.1"/>
    </source>
</evidence>
<gene>
    <name evidence="2" type="ORF">C1SCF055_LOCUS5966</name>
</gene>